<reference evidence="4" key="5">
    <citation type="submission" date="2015-06" db="UniProtKB">
        <authorList>
            <consortium name="EnsemblFungi"/>
        </authorList>
    </citation>
    <scope>IDENTIFICATION</scope>
    <source>
        <strain evidence="4">ATCC 64411</strain>
    </source>
</reference>
<evidence type="ECO:0000313" key="4">
    <source>
        <dbReference type="EnsemblFungi" id="MAPG_08300T0"/>
    </source>
</evidence>
<gene>
    <name evidence="3" type="ORF">MAPG_08300</name>
</gene>
<feature type="domain" description="DUF7905" evidence="2">
    <location>
        <begin position="211"/>
        <end position="455"/>
    </location>
</feature>
<feature type="compositionally biased region" description="Gly residues" evidence="1">
    <location>
        <begin position="535"/>
        <end position="544"/>
    </location>
</feature>
<proteinExistence type="predicted"/>
<keyword evidence="5" id="KW-1185">Reference proteome</keyword>
<dbReference type="EnsemblFungi" id="MAPG_08300T0">
    <property type="protein sequence ID" value="MAPG_08300T0"/>
    <property type="gene ID" value="MAPG_08300"/>
</dbReference>
<evidence type="ECO:0000313" key="3">
    <source>
        <dbReference type="EMBL" id="KLU89327.1"/>
    </source>
</evidence>
<protein>
    <recommendedName>
        <fullName evidence="2">DUF7905 domain-containing protein</fullName>
    </recommendedName>
</protein>
<reference evidence="3" key="3">
    <citation type="submission" date="2011-03" db="EMBL/GenBank/DDBJ databases">
        <title>Annotation of Magnaporthe poae ATCC 64411.</title>
        <authorList>
            <person name="Ma L.-J."/>
            <person name="Dead R."/>
            <person name="Young S.K."/>
            <person name="Zeng Q."/>
            <person name="Gargeya S."/>
            <person name="Fitzgerald M."/>
            <person name="Haas B."/>
            <person name="Abouelleil A."/>
            <person name="Alvarado L."/>
            <person name="Arachchi H.M."/>
            <person name="Berlin A."/>
            <person name="Brown A."/>
            <person name="Chapman S.B."/>
            <person name="Chen Z."/>
            <person name="Dunbar C."/>
            <person name="Freedman E."/>
            <person name="Gearin G."/>
            <person name="Gellesch M."/>
            <person name="Goldberg J."/>
            <person name="Griggs A."/>
            <person name="Gujja S."/>
            <person name="Heiman D."/>
            <person name="Howarth C."/>
            <person name="Larson L."/>
            <person name="Lui A."/>
            <person name="MacDonald P.J.P."/>
            <person name="Mehta T."/>
            <person name="Montmayeur A."/>
            <person name="Murphy C."/>
            <person name="Neiman D."/>
            <person name="Pearson M."/>
            <person name="Priest M."/>
            <person name="Roberts A."/>
            <person name="Saif S."/>
            <person name="Shea T."/>
            <person name="Shenoy N."/>
            <person name="Sisk P."/>
            <person name="Stolte C."/>
            <person name="Sykes S."/>
            <person name="Yandava C."/>
            <person name="Wortman J."/>
            <person name="Nusbaum C."/>
            <person name="Birren B."/>
        </authorList>
    </citation>
    <scope>NUCLEOTIDE SEQUENCE</scope>
    <source>
        <strain evidence="3">ATCC 64411</strain>
    </source>
</reference>
<sequence length="560" mass="62028">MSNPRAPRGRGAATPAGRQLGPRVAGTSGPASSTAVMQPGASESSVKMLVVVPESAPAFDGGAADLLDNPDIEEKLDLIRDGSRVSVKAQARGVVELRADSKQHIKKGVAALVQILSQNDPGLLIYHPAHLVQMPSTGRANFLIKRVQHDMENKGGERISIPDKDGVAPTYRFITDRPTPQPEKPDVPKTDTKQDQELEFGIYTTEFMGHLDKIVERMRSSPEEMRMRVNIGALLQYQYPKNLDLTSASAFEKMIGDVMRRATFFYNKDISYLDRSIGTLRFASKVHKAIEVSPDIFSPADGRIETLDDVQDEIIVVVFTKDWRLEMQYQEFTNRSGGQKQYRLVQPTAFRREHKNKEKAIISVNPDGSYDWGLEILVEERLDGMSEFFRNMHRHIELKQTPDQGLRPRLSAQVVQGAKVTGITTKSARTYMIGDATAPYHVEVATYKDWSLTTSACIWQSCSMSFYNVDWVDALNKQNIAFDPRDLCPTKLLPVAYGQPVQEGGARFLRLIKTLQNFLDKVRSGEFDKSDGDGATPGPGGGAPGKAAGKQMGDKPVCKA</sequence>
<accession>A0A0C4E700</accession>
<feature type="region of interest" description="Disordered" evidence="1">
    <location>
        <begin position="174"/>
        <end position="193"/>
    </location>
</feature>
<dbReference type="VEuPathDB" id="FungiDB:MAPG_08300"/>
<feature type="region of interest" description="Disordered" evidence="1">
    <location>
        <begin position="526"/>
        <end position="560"/>
    </location>
</feature>
<feature type="compositionally biased region" description="Polar residues" evidence="1">
    <location>
        <begin position="29"/>
        <end position="41"/>
    </location>
</feature>
<dbReference type="STRING" id="644358.A0A0C4E700"/>
<evidence type="ECO:0000313" key="5">
    <source>
        <dbReference type="Proteomes" id="UP000011715"/>
    </source>
</evidence>
<feature type="region of interest" description="Disordered" evidence="1">
    <location>
        <begin position="1"/>
        <end position="41"/>
    </location>
</feature>
<dbReference type="EMBL" id="ADBL01001999">
    <property type="status" value="NOT_ANNOTATED_CDS"/>
    <property type="molecule type" value="Genomic_DNA"/>
</dbReference>
<evidence type="ECO:0000259" key="2">
    <source>
        <dbReference type="Pfam" id="PF25482"/>
    </source>
</evidence>
<reference evidence="3" key="2">
    <citation type="submission" date="2010-05" db="EMBL/GenBank/DDBJ databases">
        <title>The Genome Sequence of Magnaporthe poae strain ATCC 64411.</title>
        <authorList>
            <consortium name="The Broad Institute Genome Sequencing Platform"/>
            <consortium name="Broad Institute Genome Sequencing Center for Infectious Disease"/>
            <person name="Ma L.-J."/>
            <person name="Dead R."/>
            <person name="Young S."/>
            <person name="Zeng Q."/>
            <person name="Koehrsen M."/>
            <person name="Alvarado L."/>
            <person name="Berlin A."/>
            <person name="Chapman S.B."/>
            <person name="Chen Z."/>
            <person name="Freedman E."/>
            <person name="Gellesch M."/>
            <person name="Goldberg J."/>
            <person name="Griggs A."/>
            <person name="Gujja S."/>
            <person name="Heilman E.R."/>
            <person name="Heiman D."/>
            <person name="Hepburn T."/>
            <person name="Howarth C."/>
            <person name="Jen D."/>
            <person name="Larson L."/>
            <person name="Mehta T."/>
            <person name="Neiman D."/>
            <person name="Pearson M."/>
            <person name="Roberts A."/>
            <person name="Saif S."/>
            <person name="Shea T."/>
            <person name="Shenoy N."/>
            <person name="Sisk P."/>
            <person name="Stolte C."/>
            <person name="Sykes S."/>
            <person name="Walk T."/>
            <person name="White J."/>
            <person name="Yandava C."/>
            <person name="Haas B."/>
            <person name="Nusbaum C."/>
            <person name="Birren B."/>
        </authorList>
    </citation>
    <scope>NUCLEOTIDE SEQUENCE</scope>
    <source>
        <strain evidence="3">ATCC 64411</strain>
    </source>
</reference>
<dbReference type="OMA" id="AGYITIC"/>
<reference evidence="4" key="4">
    <citation type="journal article" date="2015" name="G3 (Bethesda)">
        <title>Genome sequences of three phytopathogenic species of the Magnaporthaceae family of fungi.</title>
        <authorList>
            <person name="Okagaki L.H."/>
            <person name="Nunes C.C."/>
            <person name="Sailsbery J."/>
            <person name="Clay B."/>
            <person name="Brown D."/>
            <person name="John T."/>
            <person name="Oh Y."/>
            <person name="Young N."/>
            <person name="Fitzgerald M."/>
            <person name="Haas B.J."/>
            <person name="Zeng Q."/>
            <person name="Young S."/>
            <person name="Adiconis X."/>
            <person name="Fan L."/>
            <person name="Levin J.Z."/>
            <person name="Mitchell T.K."/>
            <person name="Okubara P.A."/>
            <person name="Farman M.L."/>
            <person name="Kohn L.M."/>
            <person name="Birren B."/>
            <person name="Ma L.-J."/>
            <person name="Dean R.A."/>
        </authorList>
    </citation>
    <scope>NUCLEOTIDE SEQUENCE</scope>
    <source>
        <strain evidence="4">ATCC 64411 / 73-15</strain>
    </source>
</reference>
<feature type="compositionally biased region" description="Basic and acidic residues" evidence="1">
    <location>
        <begin position="183"/>
        <end position="193"/>
    </location>
</feature>
<feature type="compositionally biased region" description="Low complexity" evidence="1">
    <location>
        <begin position="1"/>
        <end position="18"/>
    </location>
</feature>
<evidence type="ECO:0000256" key="1">
    <source>
        <dbReference type="SAM" id="MobiDB-lite"/>
    </source>
</evidence>
<dbReference type="EMBL" id="GL876972">
    <property type="protein sequence ID" value="KLU89327.1"/>
    <property type="molecule type" value="Genomic_DNA"/>
</dbReference>
<reference evidence="5" key="1">
    <citation type="submission" date="2010-05" db="EMBL/GenBank/DDBJ databases">
        <title>The genome sequence of Magnaporthe poae strain ATCC 64411.</title>
        <authorList>
            <person name="Ma L.-J."/>
            <person name="Dead R."/>
            <person name="Young S."/>
            <person name="Zeng Q."/>
            <person name="Koehrsen M."/>
            <person name="Alvarado L."/>
            <person name="Berlin A."/>
            <person name="Chapman S.B."/>
            <person name="Chen Z."/>
            <person name="Freedman E."/>
            <person name="Gellesch M."/>
            <person name="Goldberg J."/>
            <person name="Griggs A."/>
            <person name="Gujja S."/>
            <person name="Heilman E.R."/>
            <person name="Heiman D."/>
            <person name="Hepburn T."/>
            <person name="Howarth C."/>
            <person name="Jen D."/>
            <person name="Larson L."/>
            <person name="Mehta T."/>
            <person name="Neiman D."/>
            <person name="Pearson M."/>
            <person name="Roberts A."/>
            <person name="Saif S."/>
            <person name="Shea T."/>
            <person name="Shenoy N."/>
            <person name="Sisk P."/>
            <person name="Stolte C."/>
            <person name="Sykes S."/>
            <person name="Walk T."/>
            <person name="White J."/>
            <person name="Yandava C."/>
            <person name="Haas B."/>
            <person name="Nusbaum C."/>
            <person name="Birren B."/>
        </authorList>
    </citation>
    <scope>NUCLEOTIDE SEQUENCE [LARGE SCALE GENOMIC DNA]</scope>
    <source>
        <strain evidence="5">ATCC 64411 / 73-15</strain>
    </source>
</reference>
<dbReference type="Proteomes" id="UP000011715">
    <property type="component" value="Unassembled WGS sequence"/>
</dbReference>
<dbReference type="InterPro" id="IPR057227">
    <property type="entry name" value="DUF7905"/>
</dbReference>
<name>A0A0C4E700_MAGP6</name>
<dbReference type="OrthoDB" id="4739136at2759"/>
<dbReference type="Pfam" id="PF25482">
    <property type="entry name" value="DUF7905"/>
    <property type="match status" value="1"/>
</dbReference>
<dbReference type="eggNOG" id="ENOG502RQNC">
    <property type="taxonomic scope" value="Eukaryota"/>
</dbReference>
<organism evidence="4 5">
    <name type="scientific">Magnaporthiopsis poae (strain ATCC 64411 / 73-15)</name>
    <name type="common">Kentucky bluegrass fungus</name>
    <name type="synonym">Magnaporthe poae</name>
    <dbReference type="NCBI Taxonomy" id="644358"/>
    <lineage>
        <taxon>Eukaryota</taxon>
        <taxon>Fungi</taxon>
        <taxon>Dikarya</taxon>
        <taxon>Ascomycota</taxon>
        <taxon>Pezizomycotina</taxon>
        <taxon>Sordariomycetes</taxon>
        <taxon>Sordariomycetidae</taxon>
        <taxon>Magnaporthales</taxon>
        <taxon>Magnaporthaceae</taxon>
        <taxon>Magnaporthiopsis</taxon>
    </lineage>
</organism>
<dbReference type="AlphaFoldDB" id="A0A0C4E700"/>